<keyword evidence="2" id="KW-0812">Transmembrane</keyword>
<dbReference type="Proteomes" id="UP001220324">
    <property type="component" value="Unassembled WGS sequence"/>
</dbReference>
<feature type="transmembrane region" description="Helical" evidence="2">
    <location>
        <begin position="100"/>
        <end position="122"/>
    </location>
</feature>
<evidence type="ECO:0000256" key="3">
    <source>
        <dbReference type="SAM" id="SignalP"/>
    </source>
</evidence>
<proteinExistence type="predicted"/>
<gene>
    <name evidence="4" type="ORF">N7494_013041</name>
</gene>
<comment type="caution">
    <text evidence="4">The sequence shown here is derived from an EMBL/GenBank/DDBJ whole genome shotgun (WGS) entry which is preliminary data.</text>
</comment>
<feature type="signal peptide" evidence="3">
    <location>
        <begin position="1"/>
        <end position="22"/>
    </location>
</feature>
<feature type="chain" id="PRO_5042184991" evidence="3">
    <location>
        <begin position="23"/>
        <end position="581"/>
    </location>
</feature>
<protein>
    <submittedName>
        <fullName evidence="4">Uncharacterized protein</fullName>
    </submittedName>
</protein>
<keyword evidence="2" id="KW-0472">Membrane</keyword>
<feature type="compositionally biased region" description="Polar residues" evidence="1">
    <location>
        <begin position="516"/>
        <end position="525"/>
    </location>
</feature>
<keyword evidence="3" id="KW-0732">Signal</keyword>
<name>A0AAD6CMU5_9EURO</name>
<evidence type="ECO:0000313" key="5">
    <source>
        <dbReference type="Proteomes" id="UP001220324"/>
    </source>
</evidence>
<organism evidence="4 5">
    <name type="scientific">Penicillium frequentans</name>
    <dbReference type="NCBI Taxonomy" id="3151616"/>
    <lineage>
        <taxon>Eukaryota</taxon>
        <taxon>Fungi</taxon>
        <taxon>Dikarya</taxon>
        <taxon>Ascomycota</taxon>
        <taxon>Pezizomycotina</taxon>
        <taxon>Eurotiomycetes</taxon>
        <taxon>Eurotiomycetidae</taxon>
        <taxon>Eurotiales</taxon>
        <taxon>Aspergillaceae</taxon>
        <taxon>Penicillium</taxon>
    </lineage>
</organism>
<dbReference type="AlphaFoldDB" id="A0AAD6CMU5"/>
<keyword evidence="5" id="KW-1185">Reference proteome</keyword>
<sequence>MRVTENLRYLLCIGILLGLTQARAIPDGLQVSSRQTTDSQSSSSKILIVSDATARGFLWSSIGLAVLTALLQGLVTALALMTESSNQWTFRFRLAKIEHWWWTIVSGLLLISLVLILLSFATGNGSESISVLVLSSTTFLTIVRYMLPSWRARHFIYNRWLAWSGPSRTAVKIAEMTYCGTMDDWRRLSKVTVIAKGKSVPSDYYGWHLFPLKGIPQDPTDILKDVNTTVLRSGTLSRTIDYIYNERYDDLDTVSLLWGTETQGFQPRVSRSVSAMTSSLLRSQPFTSEGYAGEGFCLAMGILGRNKGLKPGQIVFKMTRQISGSLEQKSTWRPRPSKTLRSYYWKTLDAQYHGLGEEFVEAAVELSLILMDAYEPAIATWLKAGCEHQSFEINKTLQSLEATPEELRAHYESSYVSMIISLNNMRDKQLGRKNHEVAQAKRPDIICLALRLKAIGVKTAPNWWNSPEIEGYLDGERQHLDHDWYQDAAKLLGLTAYPEGLENGHWNGTPPPDQAVGSTSSLSDPTTIAAVPSQSLIAVEDPITGDVEMRELSLPQNDGDLQGRITKVESTEQGRVVTGSG</sequence>
<keyword evidence="2" id="KW-1133">Transmembrane helix</keyword>
<reference evidence="4 5" key="1">
    <citation type="journal article" date="2023" name="IMA Fungus">
        <title>Comparative genomic study of the Penicillium genus elucidates a diverse pangenome and 15 lateral gene transfer events.</title>
        <authorList>
            <person name="Petersen C."/>
            <person name="Sorensen T."/>
            <person name="Nielsen M.R."/>
            <person name="Sondergaard T.E."/>
            <person name="Sorensen J.L."/>
            <person name="Fitzpatrick D.A."/>
            <person name="Frisvad J.C."/>
            <person name="Nielsen K.L."/>
        </authorList>
    </citation>
    <scope>NUCLEOTIDE SEQUENCE [LARGE SCALE GENOMIC DNA]</scope>
    <source>
        <strain evidence="4 5">IBT 35679</strain>
    </source>
</reference>
<feature type="transmembrane region" description="Helical" evidence="2">
    <location>
        <begin position="128"/>
        <end position="147"/>
    </location>
</feature>
<feature type="transmembrane region" description="Helical" evidence="2">
    <location>
        <begin position="57"/>
        <end position="80"/>
    </location>
</feature>
<feature type="region of interest" description="Disordered" evidence="1">
    <location>
        <begin position="503"/>
        <end position="525"/>
    </location>
</feature>
<accession>A0AAD6CMU5</accession>
<evidence type="ECO:0000256" key="2">
    <source>
        <dbReference type="SAM" id="Phobius"/>
    </source>
</evidence>
<evidence type="ECO:0000256" key="1">
    <source>
        <dbReference type="SAM" id="MobiDB-lite"/>
    </source>
</evidence>
<dbReference type="EMBL" id="JAQIZZ010000008">
    <property type="protein sequence ID" value="KAJ5526391.1"/>
    <property type="molecule type" value="Genomic_DNA"/>
</dbReference>
<evidence type="ECO:0000313" key="4">
    <source>
        <dbReference type="EMBL" id="KAJ5526391.1"/>
    </source>
</evidence>